<evidence type="ECO:0000259" key="2">
    <source>
        <dbReference type="Pfam" id="PF13462"/>
    </source>
</evidence>
<feature type="transmembrane region" description="Helical" evidence="1">
    <location>
        <begin position="33"/>
        <end position="51"/>
    </location>
</feature>
<dbReference type="SUPFAM" id="SSF52833">
    <property type="entry name" value="Thioredoxin-like"/>
    <property type="match status" value="1"/>
</dbReference>
<evidence type="ECO:0000313" key="3">
    <source>
        <dbReference type="EMBL" id="OHA50669.1"/>
    </source>
</evidence>
<comment type="caution">
    <text evidence="3">The sequence shown here is derived from an EMBL/GenBank/DDBJ whole genome shotgun (WGS) entry which is preliminary data.</text>
</comment>
<sequence length="249" mass="28271">MANATRLPLEVDMLGMIFNKKTPKIGSLRELKILIFGGIISIVIAGSVLAYKPQATYRQNSTSSYESFLTSVADMPFLGKAEAPITVIEFADPLCPGAKSFFDIVESGLKTKYIETGLIRFYQWPTVINKVNTSINALEAMHCADDQDKYWQYRDYLLTIRPREDFWAVFTLDDYKQFAQVLNLDTDKFNACFDGGKYEKWIREIDSQRERAGINSSPTLLVNNQILSFTAFDELDAAIEREIIKENGL</sequence>
<dbReference type="Pfam" id="PF13462">
    <property type="entry name" value="Thioredoxin_4"/>
    <property type="match status" value="1"/>
</dbReference>
<dbReference type="Proteomes" id="UP000176951">
    <property type="component" value="Unassembled WGS sequence"/>
</dbReference>
<dbReference type="Gene3D" id="3.40.30.10">
    <property type="entry name" value="Glutaredoxin"/>
    <property type="match status" value="1"/>
</dbReference>
<evidence type="ECO:0000256" key="1">
    <source>
        <dbReference type="SAM" id="Phobius"/>
    </source>
</evidence>
<reference evidence="3 4" key="1">
    <citation type="journal article" date="2016" name="Nat. Commun.">
        <title>Thousands of microbial genomes shed light on interconnected biogeochemical processes in an aquifer system.</title>
        <authorList>
            <person name="Anantharaman K."/>
            <person name="Brown C.T."/>
            <person name="Hug L.A."/>
            <person name="Sharon I."/>
            <person name="Castelle C.J."/>
            <person name="Probst A.J."/>
            <person name="Thomas B.C."/>
            <person name="Singh A."/>
            <person name="Wilkins M.J."/>
            <person name="Karaoz U."/>
            <person name="Brodie E.L."/>
            <person name="Williams K.H."/>
            <person name="Hubbard S.S."/>
            <person name="Banfield J.F."/>
        </authorList>
    </citation>
    <scope>NUCLEOTIDE SEQUENCE [LARGE SCALE GENOMIC DNA]</scope>
</reference>
<dbReference type="InterPro" id="IPR036249">
    <property type="entry name" value="Thioredoxin-like_sf"/>
</dbReference>
<keyword evidence="1" id="KW-1133">Transmembrane helix</keyword>
<keyword evidence="1" id="KW-0812">Transmembrane</keyword>
<accession>A0A1G2PSE1</accession>
<name>A0A1G2PSE1_9BACT</name>
<gene>
    <name evidence="3" type="ORF">A3A97_01975</name>
</gene>
<feature type="domain" description="Thioredoxin-like fold" evidence="2">
    <location>
        <begin position="76"/>
        <end position="240"/>
    </location>
</feature>
<keyword evidence="1" id="KW-0472">Membrane</keyword>
<protein>
    <recommendedName>
        <fullName evidence="2">Thioredoxin-like fold domain-containing protein</fullName>
    </recommendedName>
</protein>
<evidence type="ECO:0000313" key="4">
    <source>
        <dbReference type="Proteomes" id="UP000176951"/>
    </source>
</evidence>
<dbReference type="EMBL" id="MHSW01000031">
    <property type="protein sequence ID" value="OHA50669.1"/>
    <property type="molecule type" value="Genomic_DNA"/>
</dbReference>
<dbReference type="AlphaFoldDB" id="A0A1G2PSE1"/>
<organism evidence="3 4">
    <name type="scientific">Candidatus Terrybacteria bacterium RIFCSPLOWO2_01_FULL_40_23</name>
    <dbReference type="NCBI Taxonomy" id="1802366"/>
    <lineage>
        <taxon>Bacteria</taxon>
        <taxon>Candidatus Terryibacteriota</taxon>
    </lineage>
</organism>
<dbReference type="InterPro" id="IPR012336">
    <property type="entry name" value="Thioredoxin-like_fold"/>
</dbReference>
<proteinExistence type="predicted"/>